<dbReference type="InterPro" id="IPR036967">
    <property type="entry name" value="Ribosomal_uS11_sf"/>
</dbReference>
<dbReference type="AlphaFoldDB" id="A0A4Y7TPG0"/>
<dbReference type="SUPFAM" id="SSF53137">
    <property type="entry name" value="Translational machinery components"/>
    <property type="match status" value="1"/>
</dbReference>
<accession>A0A4Y7TPG0</accession>
<comment type="similarity">
    <text evidence="1">Belongs to the universal ribosomal protein uS11 family.</text>
</comment>
<organism evidence="5 6">
    <name type="scientific">Coprinellus micaceus</name>
    <name type="common">Glistening ink-cap mushroom</name>
    <name type="synonym">Coprinus micaceus</name>
    <dbReference type="NCBI Taxonomy" id="71717"/>
    <lineage>
        <taxon>Eukaryota</taxon>
        <taxon>Fungi</taxon>
        <taxon>Dikarya</taxon>
        <taxon>Basidiomycota</taxon>
        <taxon>Agaricomycotina</taxon>
        <taxon>Agaricomycetes</taxon>
        <taxon>Agaricomycetidae</taxon>
        <taxon>Agaricales</taxon>
        <taxon>Agaricineae</taxon>
        <taxon>Psathyrellaceae</taxon>
        <taxon>Coprinellus</taxon>
    </lineage>
</organism>
<keyword evidence="6" id="KW-1185">Reference proteome</keyword>
<dbReference type="Gene3D" id="3.30.420.80">
    <property type="entry name" value="Ribosomal protein S11"/>
    <property type="match status" value="1"/>
</dbReference>
<proteinExistence type="inferred from homology"/>
<dbReference type="STRING" id="71717.A0A4Y7TPG0"/>
<evidence type="ECO:0000313" key="6">
    <source>
        <dbReference type="Proteomes" id="UP000298030"/>
    </source>
</evidence>
<dbReference type="GO" id="GO:0003735">
    <property type="term" value="F:structural constituent of ribosome"/>
    <property type="evidence" value="ECO:0007669"/>
    <property type="project" value="InterPro"/>
</dbReference>
<dbReference type="Pfam" id="PF00411">
    <property type="entry name" value="Ribosomal_S11"/>
    <property type="match status" value="1"/>
</dbReference>
<dbReference type="OrthoDB" id="1654884at2759"/>
<name>A0A4Y7TPG0_COPMI</name>
<dbReference type="GO" id="GO:0006412">
    <property type="term" value="P:translation"/>
    <property type="evidence" value="ECO:0007669"/>
    <property type="project" value="InterPro"/>
</dbReference>
<evidence type="ECO:0000313" key="5">
    <source>
        <dbReference type="EMBL" id="TEB35409.1"/>
    </source>
</evidence>
<evidence type="ECO:0000256" key="4">
    <source>
        <dbReference type="SAM" id="MobiDB-lite"/>
    </source>
</evidence>
<dbReference type="GO" id="GO:1990904">
    <property type="term" value="C:ribonucleoprotein complex"/>
    <property type="evidence" value="ECO:0007669"/>
    <property type="project" value="UniProtKB-KW"/>
</dbReference>
<dbReference type="Proteomes" id="UP000298030">
    <property type="component" value="Unassembled WGS sequence"/>
</dbReference>
<evidence type="ECO:0000256" key="2">
    <source>
        <dbReference type="ARBA" id="ARBA00022980"/>
    </source>
</evidence>
<protein>
    <submittedName>
        <fullName evidence="5">Uncharacterized protein</fullName>
    </submittedName>
</protein>
<keyword evidence="2" id="KW-0689">Ribosomal protein</keyword>
<gene>
    <name evidence="5" type="ORF">FA13DRAFT_1811125</name>
</gene>
<dbReference type="InterPro" id="IPR001971">
    <property type="entry name" value="Ribosomal_uS11"/>
</dbReference>
<sequence length="179" mass="19668">MLAAALRASRAPALAKVPRTCVQGSRSLSNDVLDILNSLPSAAPTSNRPPTFPPPKGPKQSKASTEASHDRPRTVATRLRLHCHSSPNNTIATLTKPDGSTLAWFSGGSCGFKKGNRATYEAGYQCAVRTFRKIEEESQRDGSIKDAYKDWWNACKEDATKLMITIPYIFLAYHLDLIY</sequence>
<comment type="caution">
    <text evidence="5">The sequence shown here is derived from an EMBL/GenBank/DDBJ whole genome shotgun (WGS) entry which is preliminary data.</text>
</comment>
<dbReference type="EMBL" id="QPFP01000007">
    <property type="protein sequence ID" value="TEB35409.1"/>
    <property type="molecule type" value="Genomic_DNA"/>
</dbReference>
<keyword evidence="3" id="KW-0687">Ribonucleoprotein</keyword>
<reference evidence="5 6" key="1">
    <citation type="journal article" date="2019" name="Nat. Ecol. Evol.">
        <title>Megaphylogeny resolves global patterns of mushroom evolution.</title>
        <authorList>
            <person name="Varga T."/>
            <person name="Krizsan K."/>
            <person name="Foldi C."/>
            <person name="Dima B."/>
            <person name="Sanchez-Garcia M."/>
            <person name="Sanchez-Ramirez S."/>
            <person name="Szollosi G.J."/>
            <person name="Szarkandi J.G."/>
            <person name="Papp V."/>
            <person name="Albert L."/>
            <person name="Andreopoulos W."/>
            <person name="Angelini C."/>
            <person name="Antonin V."/>
            <person name="Barry K.W."/>
            <person name="Bougher N.L."/>
            <person name="Buchanan P."/>
            <person name="Buyck B."/>
            <person name="Bense V."/>
            <person name="Catcheside P."/>
            <person name="Chovatia M."/>
            <person name="Cooper J."/>
            <person name="Damon W."/>
            <person name="Desjardin D."/>
            <person name="Finy P."/>
            <person name="Geml J."/>
            <person name="Haridas S."/>
            <person name="Hughes K."/>
            <person name="Justo A."/>
            <person name="Karasinski D."/>
            <person name="Kautmanova I."/>
            <person name="Kiss B."/>
            <person name="Kocsube S."/>
            <person name="Kotiranta H."/>
            <person name="LaButti K.M."/>
            <person name="Lechner B.E."/>
            <person name="Liimatainen K."/>
            <person name="Lipzen A."/>
            <person name="Lukacs Z."/>
            <person name="Mihaltcheva S."/>
            <person name="Morgado L.N."/>
            <person name="Niskanen T."/>
            <person name="Noordeloos M.E."/>
            <person name="Ohm R.A."/>
            <person name="Ortiz-Santana B."/>
            <person name="Ovrebo C."/>
            <person name="Racz N."/>
            <person name="Riley R."/>
            <person name="Savchenko A."/>
            <person name="Shiryaev A."/>
            <person name="Soop K."/>
            <person name="Spirin V."/>
            <person name="Szebenyi C."/>
            <person name="Tomsovsky M."/>
            <person name="Tulloss R.E."/>
            <person name="Uehling J."/>
            <person name="Grigoriev I.V."/>
            <person name="Vagvolgyi C."/>
            <person name="Papp T."/>
            <person name="Martin F.M."/>
            <person name="Miettinen O."/>
            <person name="Hibbett D.S."/>
            <person name="Nagy L.G."/>
        </authorList>
    </citation>
    <scope>NUCLEOTIDE SEQUENCE [LARGE SCALE GENOMIC DNA]</scope>
    <source>
        <strain evidence="5 6">FP101781</strain>
    </source>
</reference>
<dbReference type="GO" id="GO:0005840">
    <property type="term" value="C:ribosome"/>
    <property type="evidence" value="ECO:0007669"/>
    <property type="project" value="UniProtKB-KW"/>
</dbReference>
<feature type="region of interest" description="Disordered" evidence="4">
    <location>
        <begin position="39"/>
        <end position="74"/>
    </location>
</feature>
<evidence type="ECO:0000256" key="3">
    <source>
        <dbReference type="ARBA" id="ARBA00023274"/>
    </source>
</evidence>
<evidence type="ECO:0000256" key="1">
    <source>
        <dbReference type="ARBA" id="ARBA00006194"/>
    </source>
</evidence>